<dbReference type="Pfam" id="PF02687">
    <property type="entry name" value="FtsX"/>
    <property type="match status" value="1"/>
</dbReference>
<gene>
    <name evidence="10" type="ORF">B4O97_09700</name>
</gene>
<evidence type="ECO:0000256" key="5">
    <source>
        <dbReference type="ARBA" id="ARBA00022989"/>
    </source>
</evidence>
<sequence>MIFIRVAWQNMLVHRRRTLLILFSISLSVAVILFVSGMAEGLKKNFFRGMLEESGHLQILPAGTDDALDPYDPDLLIQNPDEIVSDLSARKGVQRAEKVLSFGCMLLAGDRNLTIEGRGTNKETRIFSKARDGIYAGGFLADDNGGKPGICISAGIADLLHVDLGDPLVVLVEDSTGSPWYIEYSVTGLYATDSREFDEGSFYLRHEDAEELLYFPGKTREIRVVLLDPALAGPLADQLDTGAAPYRGTEIKTWREIHGSYLVLLDFFDIFMVFMNIFTVLVAATVITNSILMNIFERTREYGTLRAIGMKRYQLFGFILTEGFVQGVAGSLLGLVLGIPLVLYFQAYGMNWGEITESFGLGETFYFAFAPEHAIAGLISGIAIACTGSLYAGWVSSRMSIMESL</sequence>
<evidence type="ECO:0000256" key="2">
    <source>
        <dbReference type="ARBA" id="ARBA00005236"/>
    </source>
</evidence>
<dbReference type="RefSeq" id="WP_083050409.1">
    <property type="nucleotide sequence ID" value="NZ_MWQY01000009.1"/>
</dbReference>
<feature type="domain" description="MacB-like periplasmic core" evidence="9">
    <location>
        <begin position="18"/>
        <end position="239"/>
    </location>
</feature>
<dbReference type="PANTHER" id="PTHR30489:SF0">
    <property type="entry name" value="LIPOPROTEIN-RELEASING SYSTEM TRANSMEMBRANE PROTEIN LOLE"/>
    <property type="match status" value="1"/>
</dbReference>
<dbReference type="OrthoDB" id="9770036at2"/>
<evidence type="ECO:0000259" key="8">
    <source>
        <dbReference type="Pfam" id="PF02687"/>
    </source>
</evidence>
<organism evidence="10 11">
    <name type="scientific">Marispirochaeta aestuarii</name>
    <dbReference type="NCBI Taxonomy" id="1963862"/>
    <lineage>
        <taxon>Bacteria</taxon>
        <taxon>Pseudomonadati</taxon>
        <taxon>Spirochaetota</taxon>
        <taxon>Spirochaetia</taxon>
        <taxon>Spirochaetales</taxon>
        <taxon>Spirochaetaceae</taxon>
        <taxon>Marispirochaeta</taxon>
    </lineage>
</organism>
<comment type="similarity">
    <text evidence="2">Belongs to the ABC-4 integral membrane protein family. LolC/E subfamily.</text>
</comment>
<evidence type="ECO:0000259" key="9">
    <source>
        <dbReference type="Pfam" id="PF12704"/>
    </source>
</evidence>
<evidence type="ECO:0000256" key="1">
    <source>
        <dbReference type="ARBA" id="ARBA00004651"/>
    </source>
</evidence>
<dbReference type="Pfam" id="PF12704">
    <property type="entry name" value="MacB_PCD"/>
    <property type="match status" value="1"/>
</dbReference>
<keyword evidence="11" id="KW-1185">Reference proteome</keyword>
<keyword evidence="6 7" id="KW-0472">Membrane</keyword>
<comment type="subcellular location">
    <subcellularLocation>
        <location evidence="1">Cell membrane</location>
        <topology evidence="1">Multi-pass membrane protein</topology>
    </subcellularLocation>
</comment>
<dbReference type="Proteomes" id="UP000192343">
    <property type="component" value="Unassembled WGS sequence"/>
</dbReference>
<dbReference type="AlphaFoldDB" id="A0A1Y1RZH6"/>
<keyword evidence="5 7" id="KW-1133">Transmembrane helix</keyword>
<comment type="caution">
    <text evidence="10">The sequence shown here is derived from an EMBL/GenBank/DDBJ whole genome shotgun (WGS) entry which is preliminary data.</text>
</comment>
<dbReference type="GO" id="GO:0044874">
    <property type="term" value="P:lipoprotein localization to outer membrane"/>
    <property type="evidence" value="ECO:0007669"/>
    <property type="project" value="TreeGrafter"/>
</dbReference>
<feature type="domain" description="ABC3 transporter permease C-terminal" evidence="8">
    <location>
        <begin position="274"/>
        <end position="400"/>
    </location>
</feature>
<keyword evidence="4 7" id="KW-0812">Transmembrane</keyword>
<evidence type="ECO:0000313" key="10">
    <source>
        <dbReference type="EMBL" id="ORC35434.1"/>
    </source>
</evidence>
<evidence type="ECO:0000256" key="6">
    <source>
        <dbReference type="ARBA" id="ARBA00023136"/>
    </source>
</evidence>
<keyword evidence="3" id="KW-1003">Cell membrane</keyword>
<evidence type="ECO:0000256" key="3">
    <source>
        <dbReference type="ARBA" id="ARBA00022475"/>
    </source>
</evidence>
<proteinExistence type="inferred from homology"/>
<evidence type="ECO:0008006" key="12">
    <source>
        <dbReference type="Google" id="ProtNLM"/>
    </source>
</evidence>
<dbReference type="InterPro" id="IPR025857">
    <property type="entry name" value="MacB_PCD"/>
</dbReference>
<dbReference type="EMBL" id="MWQY01000009">
    <property type="protein sequence ID" value="ORC35434.1"/>
    <property type="molecule type" value="Genomic_DNA"/>
</dbReference>
<accession>A0A1Y1RZH6</accession>
<reference evidence="10 11" key="1">
    <citation type="submission" date="2017-03" db="EMBL/GenBank/DDBJ databases">
        <title>Draft Genome sequence of Marispirochaeta sp. strain JC444.</title>
        <authorList>
            <person name="Shivani Y."/>
            <person name="Subhash Y."/>
            <person name="Sasikala C."/>
            <person name="Ramana C."/>
        </authorList>
    </citation>
    <scope>NUCLEOTIDE SEQUENCE [LARGE SCALE GENOMIC DNA]</scope>
    <source>
        <strain evidence="10 11">JC444</strain>
    </source>
</reference>
<name>A0A1Y1RZH6_9SPIO</name>
<dbReference type="GO" id="GO:0098797">
    <property type="term" value="C:plasma membrane protein complex"/>
    <property type="evidence" value="ECO:0007669"/>
    <property type="project" value="TreeGrafter"/>
</dbReference>
<feature type="transmembrane region" description="Helical" evidence="7">
    <location>
        <begin position="365"/>
        <end position="392"/>
    </location>
</feature>
<feature type="transmembrane region" description="Helical" evidence="7">
    <location>
        <begin position="315"/>
        <end position="345"/>
    </location>
</feature>
<dbReference type="InterPro" id="IPR003838">
    <property type="entry name" value="ABC3_permease_C"/>
</dbReference>
<feature type="transmembrane region" description="Helical" evidence="7">
    <location>
        <begin position="270"/>
        <end position="295"/>
    </location>
</feature>
<evidence type="ECO:0000313" key="11">
    <source>
        <dbReference type="Proteomes" id="UP000192343"/>
    </source>
</evidence>
<evidence type="ECO:0000256" key="4">
    <source>
        <dbReference type="ARBA" id="ARBA00022692"/>
    </source>
</evidence>
<dbReference type="PANTHER" id="PTHR30489">
    <property type="entry name" value="LIPOPROTEIN-RELEASING SYSTEM TRANSMEMBRANE PROTEIN LOLE"/>
    <property type="match status" value="1"/>
</dbReference>
<dbReference type="STRING" id="1963862.B4O97_09700"/>
<protein>
    <recommendedName>
        <fullName evidence="12">ABC3 transporter permease protein domain-containing protein</fullName>
    </recommendedName>
</protein>
<dbReference type="InterPro" id="IPR051447">
    <property type="entry name" value="Lipoprotein-release_system"/>
</dbReference>
<evidence type="ECO:0000256" key="7">
    <source>
        <dbReference type="SAM" id="Phobius"/>
    </source>
</evidence>